<feature type="binding site" evidence="9">
    <location>
        <position position="115"/>
    </location>
    <ligand>
        <name>Zn(2+)</name>
        <dbReference type="ChEBI" id="CHEBI:29105"/>
    </ligand>
</feature>
<keyword evidence="4 6" id="KW-0378">Hydrolase</keyword>
<dbReference type="EMBL" id="BMGR01000004">
    <property type="protein sequence ID" value="GGG00107.1"/>
    <property type="molecule type" value="Genomic_DNA"/>
</dbReference>
<evidence type="ECO:0000259" key="12">
    <source>
        <dbReference type="Pfam" id="PF08533"/>
    </source>
</evidence>
<comment type="similarity">
    <text evidence="2 6">Belongs to the glycosyl hydrolase 42 family.</text>
</comment>
<evidence type="ECO:0000256" key="4">
    <source>
        <dbReference type="ARBA" id="ARBA00022801"/>
    </source>
</evidence>
<dbReference type="Pfam" id="PF08532">
    <property type="entry name" value="Glyco_hydro_42M"/>
    <property type="match status" value="1"/>
</dbReference>
<evidence type="ECO:0000313" key="13">
    <source>
        <dbReference type="EMBL" id="GGG00107.1"/>
    </source>
</evidence>
<dbReference type="SUPFAM" id="SSF51445">
    <property type="entry name" value="(Trans)glycosidases"/>
    <property type="match status" value="1"/>
</dbReference>
<reference evidence="13" key="1">
    <citation type="journal article" date="2014" name="Int. J. Syst. Evol. Microbiol.">
        <title>Complete genome sequence of Corynebacterium casei LMG S-19264T (=DSM 44701T), isolated from a smear-ripened cheese.</title>
        <authorList>
            <consortium name="US DOE Joint Genome Institute (JGI-PGF)"/>
            <person name="Walter F."/>
            <person name="Albersmeier A."/>
            <person name="Kalinowski J."/>
            <person name="Ruckert C."/>
        </authorList>
    </citation>
    <scope>NUCLEOTIDE SEQUENCE</scope>
    <source>
        <strain evidence="13">CGMCC 1.12987</strain>
    </source>
</reference>
<evidence type="ECO:0000256" key="7">
    <source>
        <dbReference type="PIRSR" id="PIRSR001084-1"/>
    </source>
</evidence>
<accession>A0A917CWJ4</accession>
<keyword evidence="9" id="KW-0479">Metal-binding</keyword>
<dbReference type="InterPro" id="IPR029062">
    <property type="entry name" value="Class_I_gatase-like"/>
</dbReference>
<evidence type="ECO:0000256" key="6">
    <source>
        <dbReference type="PIRNR" id="PIRNR001084"/>
    </source>
</evidence>
<evidence type="ECO:0000256" key="2">
    <source>
        <dbReference type="ARBA" id="ARBA00005940"/>
    </source>
</evidence>
<dbReference type="SUPFAM" id="SSF52317">
    <property type="entry name" value="Class I glutamine amidotransferase-like"/>
    <property type="match status" value="1"/>
</dbReference>
<dbReference type="GO" id="GO:0009341">
    <property type="term" value="C:beta-galactosidase complex"/>
    <property type="evidence" value="ECO:0007669"/>
    <property type="project" value="InterPro"/>
</dbReference>
<feature type="domain" description="Beta-galactosidase C-terminal" evidence="12">
    <location>
        <begin position="622"/>
        <end position="678"/>
    </location>
</feature>
<dbReference type="Pfam" id="PF08533">
    <property type="entry name" value="Glyco_hydro_42C"/>
    <property type="match status" value="1"/>
</dbReference>
<dbReference type="GO" id="GO:0006012">
    <property type="term" value="P:galactose metabolic process"/>
    <property type="evidence" value="ECO:0007669"/>
    <property type="project" value="InterPro"/>
</dbReference>
<keyword evidence="14" id="KW-1185">Reference proteome</keyword>
<evidence type="ECO:0000259" key="10">
    <source>
        <dbReference type="Pfam" id="PF02449"/>
    </source>
</evidence>
<feature type="binding site" evidence="9">
    <location>
        <position position="157"/>
    </location>
    <ligand>
        <name>Zn(2+)</name>
        <dbReference type="ChEBI" id="CHEBI:29105"/>
    </ligand>
</feature>
<keyword evidence="9" id="KW-0862">Zinc</keyword>
<dbReference type="AlphaFoldDB" id="A0A917CWJ4"/>
<reference evidence="13" key="2">
    <citation type="submission" date="2020-09" db="EMBL/GenBank/DDBJ databases">
        <authorList>
            <person name="Sun Q."/>
            <person name="Zhou Y."/>
        </authorList>
    </citation>
    <scope>NUCLEOTIDE SEQUENCE</scope>
    <source>
        <strain evidence="13">CGMCC 1.12987</strain>
    </source>
</reference>
<dbReference type="Gene3D" id="3.40.50.880">
    <property type="match status" value="1"/>
</dbReference>
<feature type="domain" description="Glycoside hydrolase family 42 N-terminal" evidence="10">
    <location>
        <begin position="14"/>
        <end position="391"/>
    </location>
</feature>
<dbReference type="RefSeq" id="WP_188530583.1">
    <property type="nucleotide sequence ID" value="NZ_BMGR01000004.1"/>
</dbReference>
<feature type="active site" description="Nucleophile" evidence="7">
    <location>
        <position position="312"/>
    </location>
</feature>
<dbReference type="PANTHER" id="PTHR36447:SF1">
    <property type="entry name" value="BETA-GALACTOSIDASE GANA"/>
    <property type="match status" value="1"/>
</dbReference>
<evidence type="ECO:0000256" key="8">
    <source>
        <dbReference type="PIRSR" id="PIRSR001084-2"/>
    </source>
</evidence>
<evidence type="ECO:0000256" key="3">
    <source>
        <dbReference type="ARBA" id="ARBA00012756"/>
    </source>
</evidence>
<evidence type="ECO:0000313" key="14">
    <source>
        <dbReference type="Proteomes" id="UP000644756"/>
    </source>
</evidence>
<feature type="binding site" evidence="8">
    <location>
        <position position="320"/>
    </location>
    <ligand>
        <name>substrate</name>
    </ligand>
</feature>
<evidence type="ECO:0000256" key="5">
    <source>
        <dbReference type="ARBA" id="ARBA00023295"/>
    </source>
</evidence>
<sequence length="690" mass="78877">MFNQKVTKMLHGGDYNPEQWPKDTWSEDMRMFKLADIDIATINVFSWSLTQPDEATYNFEWLDEIMDMLADNGIKVCLGTSTAAHPAWMARKYPDVLTVDFEGRKKKYGRRHNSCPNSPTYRKYAKIIAKKLAERYKDHPALLLWHVNNEMGVRCYCDNCEKSFRHWLQNKYGSLEEVNRAWNTKFWGHTFYDWDEIVLPNLLSEHLSASNHEVTSFQGISLDYDRFISDSLLDCYLLERDAIKEVIPDAVVTTNFQSNGTYRLLDYFKWAKYLDVIALDMYPTNDMPMGMTAMRHDLMRGLKDGDPYLLMESCPTQLNWKPQNALKRPGVHKLWSYQAVSRGADGVMYFQLRRSVGAFEKFHGALIDHVGHEHTRVFRECAELGHELSQLGDSILGARVDAKIGIVFDWENWWAIAHSSGPSVDLNYINEVQKYYDAFYHQNIQVDMIGVETDLEQYDLVIAPVLYMVKQGYAKKLEQFVENGGTFVTTFFSGIVDENDLVTLGGYPGELRNLLGIWVEEIDSLFPEQRNSIVMKQPFHQLSGSYESSILCDLIHEEGAEVIAEFGNEFYRGMPALTRNIFGKGDAWYVASSPEPEFLKNLVGALCENNGIKPTLITPPNVEVSRRNKDGKEFTFILNHNVEAKTIDIGVKKQKDMLAGTVISGEINIPPNGVLILEAVNERVASAIKS</sequence>
<feature type="binding site" evidence="8">
    <location>
        <position position="111"/>
    </location>
    <ligand>
        <name>substrate</name>
    </ligand>
</feature>
<organism evidence="13 14">
    <name type="scientific">Paenibacillus abyssi</name>
    <dbReference type="NCBI Taxonomy" id="1340531"/>
    <lineage>
        <taxon>Bacteria</taxon>
        <taxon>Bacillati</taxon>
        <taxon>Bacillota</taxon>
        <taxon>Bacilli</taxon>
        <taxon>Bacillales</taxon>
        <taxon>Paenibacillaceae</taxon>
        <taxon>Paenibacillus</taxon>
    </lineage>
</organism>
<name>A0A917CWJ4_9BACL</name>
<dbReference type="GO" id="GO:0046872">
    <property type="term" value="F:metal ion binding"/>
    <property type="evidence" value="ECO:0007669"/>
    <property type="project" value="UniProtKB-KW"/>
</dbReference>
<dbReference type="InterPro" id="IPR017853">
    <property type="entry name" value="GH"/>
</dbReference>
<dbReference type="Pfam" id="PF02449">
    <property type="entry name" value="Glyco_hydro_42"/>
    <property type="match status" value="1"/>
</dbReference>
<evidence type="ECO:0000259" key="11">
    <source>
        <dbReference type="Pfam" id="PF08532"/>
    </source>
</evidence>
<evidence type="ECO:0000256" key="9">
    <source>
        <dbReference type="PIRSR" id="PIRSR001084-3"/>
    </source>
</evidence>
<feature type="binding site" evidence="9">
    <location>
        <position position="160"/>
    </location>
    <ligand>
        <name>Zn(2+)</name>
        <dbReference type="ChEBI" id="CHEBI:29105"/>
    </ligand>
</feature>
<dbReference type="EC" id="3.2.1.23" evidence="3 6"/>
<gene>
    <name evidence="13" type="ORF">GCM10010916_16670</name>
</gene>
<comment type="caution">
    <text evidence="13">The sequence shown here is derived from an EMBL/GenBank/DDBJ whole genome shotgun (WGS) entry which is preliminary data.</text>
</comment>
<evidence type="ECO:0000256" key="1">
    <source>
        <dbReference type="ARBA" id="ARBA00001412"/>
    </source>
</evidence>
<dbReference type="InterPro" id="IPR013780">
    <property type="entry name" value="Glyco_hydro_b"/>
</dbReference>
<dbReference type="PANTHER" id="PTHR36447">
    <property type="entry name" value="BETA-GALACTOSIDASE GANA"/>
    <property type="match status" value="1"/>
</dbReference>
<dbReference type="CDD" id="cd03143">
    <property type="entry name" value="A4_beta-galactosidase_middle_domain"/>
    <property type="match status" value="1"/>
</dbReference>
<dbReference type="Gene3D" id="2.60.40.1180">
    <property type="entry name" value="Golgi alpha-mannosidase II"/>
    <property type="match status" value="1"/>
</dbReference>
<comment type="catalytic activity">
    <reaction evidence="1 6">
        <text>Hydrolysis of terminal non-reducing beta-D-galactose residues in beta-D-galactosides.</text>
        <dbReference type="EC" id="3.2.1.23"/>
    </reaction>
</comment>
<dbReference type="PIRSF" id="PIRSF001084">
    <property type="entry name" value="B-galactosidase"/>
    <property type="match status" value="1"/>
</dbReference>
<dbReference type="Gene3D" id="3.20.20.80">
    <property type="entry name" value="Glycosidases"/>
    <property type="match status" value="1"/>
</dbReference>
<feature type="binding site" evidence="9">
    <location>
        <position position="155"/>
    </location>
    <ligand>
        <name>Zn(2+)</name>
        <dbReference type="ChEBI" id="CHEBI:29105"/>
    </ligand>
</feature>
<dbReference type="Proteomes" id="UP000644756">
    <property type="component" value="Unassembled WGS sequence"/>
</dbReference>
<dbReference type="InterPro" id="IPR013529">
    <property type="entry name" value="Glyco_hydro_42_N"/>
</dbReference>
<dbReference type="InterPro" id="IPR013738">
    <property type="entry name" value="Beta_galactosidase_Trimer"/>
</dbReference>
<dbReference type="InterPro" id="IPR013739">
    <property type="entry name" value="Beta_galactosidase_C"/>
</dbReference>
<dbReference type="GO" id="GO:0004565">
    <property type="term" value="F:beta-galactosidase activity"/>
    <property type="evidence" value="ECO:0007669"/>
    <property type="project" value="UniProtKB-EC"/>
</dbReference>
<feature type="binding site" evidence="8">
    <location>
        <position position="149"/>
    </location>
    <ligand>
        <name>substrate</name>
    </ligand>
</feature>
<keyword evidence="5 6" id="KW-0326">Glycosidase</keyword>
<feature type="active site" description="Proton donor" evidence="7">
    <location>
        <position position="150"/>
    </location>
</feature>
<proteinExistence type="inferred from homology"/>
<protein>
    <recommendedName>
        <fullName evidence="3 6">Beta-galactosidase</fullName>
        <shortName evidence="6">Beta-gal</shortName>
        <ecNumber evidence="3 6">3.2.1.23</ecNumber>
    </recommendedName>
</protein>
<dbReference type="InterPro" id="IPR003476">
    <property type="entry name" value="Glyco_hydro_42"/>
</dbReference>
<feature type="domain" description="Beta-galactosidase trimerisation" evidence="11">
    <location>
        <begin position="402"/>
        <end position="612"/>
    </location>
</feature>